<evidence type="ECO:0000256" key="2">
    <source>
        <dbReference type="ARBA" id="ARBA00007069"/>
    </source>
</evidence>
<dbReference type="InterPro" id="IPR011867">
    <property type="entry name" value="ModB_ABC"/>
</dbReference>
<comment type="function">
    <text evidence="10">Part of the binding-protein-dependent transport system for molybdenum; probably responsible for the translocation of the substrate across the membrane.</text>
</comment>
<evidence type="ECO:0000259" key="11">
    <source>
        <dbReference type="PROSITE" id="PS50928"/>
    </source>
</evidence>
<evidence type="ECO:0000256" key="6">
    <source>
        <dbReference type="ARBA" id="ARBA00022692"/>
    </source>
</evidence>
<dbReference type="InterPro" id="IPR035906">
    <property type="entry name" value="MetI-like_sf"/>
</dbReference>
<dbReference type="EMBL" id="SMCX01000022">
    <property type="protein sequence ID" value="TCW21926.1"/>
    <property type="molecule type" value="Genomic_DNA"/>
</dbReference>
<gene>
    <name evidence="12" type="ORF">EDD19_12228</name>
</gene>
<dbReference type="RefSeq" id="WP_131886239.1">
    <property type="nucleotide sequence ID" value="NZ_CP143053.1"/>
</dbReference>
<evidence type="ECO:0000256" key="9">
    <source>
        <dbReference type="RuleBase" id="RU363032"/>
    </source>
</evidence>
<reference evidence="12 13" key="1">
    <citation type="submission" date="2019-03" db="EMBL/GenBank/DDBJ databases">
        <title>Root nodule microbial communities of legume samples collected from USA, Mexico and Botswana.</title>
        <authorList>
            <person name="Hirsch A."/>
        </authorList>
    </citation>
    <scope>NUCLEOTIDE SEQUENCE [LARGE SCALE GENOMIC DNA]</scope>
    <source>
        <strain evidence="12 13">55</strain>
    </source>
</reference>
<dbReference type="PROSITE" id="PS50928">
    <property type="entry name" value="ABC_TM1"/>
    <property type="match status" value="1"/>
</dbReference>
<protein>
    <recommendedName>
        <fullName evidence="10">Molybdenum transport system permease</fullName>
    </recommendedName>
</protein>
<feature type="domain" description="ABC transmembrane type-1" evidence="11">
    <location>
        <begin position="50"/>
        <end position="252"/>
    </location>
</feature>
<organism evidence="12 13">
    <name type="scientific">Dietzia cinnamea</name>
    <dbReference type="NCBI Taxonomy" id="321318"/>
    <lineage>
        <taxon>Bacteria</taxon>
        <taxon>Bacillati</taxon>
        <taxon>Actinomycetota</taxon>
        <taxon>Actinomycetes</taxon>
        <taxon>Mycobacteriales</taxon>
        <taxon>Dietziaceae</taxon>
        <taxon>Dietzia</taxon>
    </lineage>
</organism>
<dbReference type="Proteomes" id="UP000295805">
    <property type="component" value="Unassembled WGS sequence"/>
</dbReference>
<dbReference type="GO" id="GO:0015098">
    <property type="term" value="F:molybdate ion transmembrane transporter activity"/>
    <property type="evidence" value="ECO:0007669"/>
    <property type="project" value="UniProtKB-UniRule"/>
</dbReference>
<evidence type="ECO:0000256" key="8">
    <source>
        <dbReference type="ARBA" id="ARBA00023136"/>
    </source>
</evidence>
<evidence type="ECO:0000313" key="12">
    <source>
        <dbReference type="EMBL" id="TCW21926.1"/>
    </source>
</evidence>
<proteinExistence type="inferred from homology"/>
<comment type="subcellular location">
    <subcellularLocation>
        <location evidence="1 9">Cell membrane</location>
        <topology evidence="1 9">Multi-pass membrane protein</topology>
    </subcellularLocation>
</comment>
<evidence type="ECO:0000256" key="4">
    <source>
        <dbReference type="ARBA" id="ARBA00022475"/>
    </source>
</evidence>
<name>A0A4R3ZQV1_9ACTN</name>
<evidence type="ECO:0000256" key="7">
    <source>
        <dbReference type="ARBA" id="ARBA00022989"/>
    </source>
</evidence>
<dbReference type="InterPro" id="IPR000515">
    <property type="entry name" value="MetI-like"/>
</dbReference>
<comment type="similarity">
    <text evidence="2 10">Belongs to the binding-protein-dependent transport system permease family. CysTW subfamily.</text>
</comment>
<dbReference type="PANTHER" id="PTHR30183">
    <property type="entry name" value="MOLYBDENUM TRANSPORT SYSTEM PERMEASE PROTEIN MODB"/>
    <property type="match status" value="1"/>
</dbReference>
<dbReference type="SUPFAM" id="SSF161098">
    <property type="entry name" value="MetI-like"/>
    <property type="match status" value="1"/>
</dbReference>
<evidence type="ECO:0000256" key="5">
    <source>
        <dbReference type="ARBA" id="ARBA00022505"/>
    </source>
</evidence>
<feature type="transmembrane region" description="Helical" evidence="9">
    <location>
        <begin position="53"/>
        <end position="76"/>
    </location>
</feature>
<dbReference type="AlphaFoldDB" id="A0A4R3ZQV1"/>
<evidence type="ECO:0000256" key="3">
    <source>
        <dbReference type="ARBA" id="ARBA00022448"/>
    </source>
</evidence>
<keyword evidence="7 9" id="KW-1133">Transmembrane helix</keyword>
<evidence type="ECO:0000256" key="1">
    <source>
        <dbReference type="ARBA" id="ARBA00004651"/>
    </source>
</evidence>
<keyword evidence="3 9" id="KW-0813">Transport</keyword>
<dbReference type="NCBIfam" id="TIGR02141">
    <property type="entry name" value="modB_ABC"/>
    <property type="match status" value="1"/>
</dbReference>
<dbReference type="Gene3D" id="1.10.3720.10">
    <property type="entry name" value="MetI-like"/>
    <property type="match status" value="1"/>
</dbReference>
<keyword evidence="6 9" id="KW-0812">Transmembrane</keyword>
<dbReference type="PANTHER" id="PTHR30183:SF3">
    <property type="entry name" value="MOLYBDENUM TRANSPORT SYSTEM PERMEASE PROTEIN MODB"/>
    <property type="match status" value="1"/>
</dbReference>
<keyword evidence="5 10" id="KW-0500">Molybdenum</keyword>
<feature type="transmembrane region" description="Helical" evidence="9">
    <location>
        <begin position="88"/>
        <end position="110"/>
    </location>
</feature>
<comment type="caution">
    <text evidence="12">The sequence shown here is derived from an EMBL/GenBank/DDBJ whole genome shotgun (WGS) entry which is preliminary data.</text>
</comment>
<feature type="transmembrane region" description="Helical" evidence="9">
    <location>
        <begin position="130"/>
        <end position="153"/>
    </location>
</feature>
<feature type="transmembrane region" description="Helical" evidence="9">
    <location>
        <begin position="174"/>
        <end position="196"/>
    </location>
</feature>
<dbReference type="Pfam" id="PF00528">
    <property type="entry name" value="BPD_transp_1"/>
    <property type="match status" value="1"/>
</dbReference>
<keyword evidence="4 10" id="KW-1003">Cell membrane</keyword>
<sequence length="264" mass="27125">MTRPPLPRWLLVAAAVAVLVAALPLAGMAVRVPWTRVPELLTSEAARDAVWLSLRTCALSTVLCVLLGTPLAVLLSRSGGPLAAVARTVTALPMVLPPVVAGLALLITFGRTGVVGRHLSVLGVEVGFTTAAVVIAQTFVAMPFLVVALEGALRSVDARLERTAASLGASPSRVLATVTLPLVLPALVAGATMSFARALGEFGATLTFAGSLQGTTRTLPLEIYLSRETDTETALALAVVLIAVAAVLMVLSALVARRAVSGRD</sequence>
<dbReference type="GeneID" id="89531412"/>
<dbReference type="GO" id="GO:0005886">
    <property type="term" value="C:plasma membrane"/>
    <property type="evidence" value="ECO:0007669"/>
    <property type="project" value="UniProtKB-SubCell"/>
</dbReference>
<evidence type="ECO:0000313" key="13">
    <source>
        <dbReference type="Proteomes" id="UP000295805"/>
    </source>
</evidence>
<evidence type="ECO:0000256" key="10">
    <source>
        <dbReference type="RuleBase" id="RU365097"/>
    </source>
</evidence>
<dbReference type="NCBIfam" id="TIGR01581">
    <property type="entry name" value="Mo_ABC_porter"/>
    <property type="match status" value="1"/>
</dbReference>
<dbReference type="CDD" id="cd06261">
    <property type="entry name" value="TM_PBP2"/>
    <property type="match status" value="1"/>
</dbReference>
<keyword evidence="8 9" id="KW-0472">Membrane</keyword>
<dbReference type="InterPro" id="IPR006469">
    <property type="entry name" value="NifC_ABC_porter"/>
</dbReference>
<accession>A0A4R3ZQV1</accession>
<feature type="transmembrane region" description="Helical" evidence="9">
    <location>
        <begin position="234"/>
        <end position="256"/>
    </location>
</feature>